<reference evidence="24" key="3">
    <citation type="submission" date="2025-09" db="UniProtKB">
        <authorList>
            <consortium name="Ensembl"/>
        </authorList>
    </citation>
    <scope>IDENTIFICATION</scope>
</reference>
<dbReference type="AlphaFoldDB" id="G1KKY3"/>
<dbReference type="GO" id="GO:0035861">
    <property type="term" value="C:site of double-strand break"/>
    <property type="evidence" value="ECO:0007669"/>
    <property type="project" value="Ensembl"/>
</dbReference>
<keyword evidence="12" id="KW-0233">DNA recombination</keyword>
<evidence type="ECO:0000313" key="24">
    <source>
        <dbReference type="Ensembl" id="ENSACAP00000010959.3"/>
    </source>
</evidence>
<evidence type="ECO:0000256" key="17">
    <source>
        <dbReference type="ARBA" id="ARBA00061809"/>
    </source>
</evidence>
<dbReference type="Bgee" id="ENSACAG00000011160">
    <property type="expression patterns" value="Expressed in liver and 13 other cell types or tissues"/>
</dbReference>
<dbReference type="Proteomes" id="UP000001646">
    <property type="component" value="Chromosome 2"/>
</dbReference>
<dbReference type="PANTHER" id="PTHR28559">
    <property type="entry name" value="DNA REPAIR PROTEIN XRCC4"/>
    <property type="match status" value="1"/>
</dbReference>
<evidence type="ECO:0000256" key="20">
    <source>
        <dbReference type="SAM" id="MobiDB-lite"/>
    </source>
</evidence>
<dbReference type="GO" id="GO:0005829">
    <property type="term" value="C:cytosol"/>
    <property type="evidence" value="ECO:0007669"/>
    <property type="project" value="Ensembl"/>
</dbReference>
<dbReference type="Ensembl" id="ENSACAT00000011187.4">
    <property type="protein sequence ID" value="ENSACAP00000010959.3"/>
    <property type="gene ID" value="ENSACAG00000011160.4"/>
</dbReference>
<keyword evidence="9" id="KW-0832">Ubl conjugation</keyword>
<dbReference type="Pfam" id="PF21924">
    <property type="entry name" value="XRCC4_CC"/>
    <property type="match status" value="1"/>
</dbReference>
<dbReference type="GO" id="GO:0005958">
    <property type="term" value="C:DNA-dependent protein kinase-DNA ligase 4 complex"/>
    <property type="evidence" value="ECO:0000318"/>
    <property type="project" value="GO_Central"/>
</dbReference>
<evidence type="ECO:0000256" key="2">
    <source>
        <dbReference type="ARBA" id="ARBA00004286"/>
    </source>
</evidence>
<reference evidence="24 25" key="1">
    <citation type="submission" date="2009-12" db="EMBL/GenBank/DDBJ databases">
        <title>The Genome Sequence of Anolis carolinensis (Green Anole Lizard).</title>
        <authorList>
            <consortium name="The Genome Sequencing Platform"/>
            <person name="Di Palma F."/>
            <person name="Alfoldi J."/>
            <person name="Heiman D."/>
            <person name="Young S."/>
            <person name="Grabherr M."/>
            <person name="Johnson J."/>
            <person name="Lander E.S."/>
            <person name="Lindblad-Toh K."/>
        </authorList>
    </citation>
    <scope>NUCLEOTIDE SEQUENCE [LARGE SCALE GENOMIC DNA]</scope>
    <source>
        <strain evidence="24 25">JBL SC #1</strain>
    </source>
</reference>
<dbReference type="GeneTree" id="ENSGT00390000017079"/>
<evidence type="ECO:0000256" key="18">
    <source>
        <dbReference type="ARBA" id="ARBA00068198"/>
    </source>
</evidence>
<comment type="similarity">
    <text evidence="15">Belongs to the XRCC4-XLF family. XRCC4 subfamily.</text>
</comment>
<feature type="domain" description="XRCC4 coiled-coil" evidence="22">
    <location>
        <begin position="123"/>
        <end position="199"/>
    </location>
</feature>
<feature type="region of interest" description="Disordered" evidence="20">
    <location>
        <begin position="213"/>
        <end position="331"/>
    </location>
</feature>
<dbReference type="GO" id="GO:0070975">
    <property type="term" value="F:FHA domain binding"/>
    <property type="evidence" value="ECO:0007669"/>
    <property type="project" value="Ensembl"/>
</dbReference>
<evidence type="ECO:0000256" key="12">
    <source>
        <dbReference type="ARBA" id="ARBA00023172"/>
    </source>
</evidence>
<accession>G1KKY3</accession>
<keyword evidence="6" id="KW-1017">Isopeptide bond</keyword>
<keyword evidence="7" id="KW-0597">Phosphoprotein</keyword>
<evidence type="ECO:0000313" key="25">
    <source>
        <dbReference type="Proteomes" id="UP000001646"/>
    </source>
</evidence>
<dbReference type="InterPro" id="IPR038051">
    <property type="entry name" value="XRCC4-like_N_sf"/>
</dbReference>
<evidence type="ECO:0000256" key="3">
    <source>
        <dbReference type="ARBA" id="ARBA00004496"/>
    </source>
</evidence>
<evidence type="ECO:0000259" key="22">
    <source>
        <dbReference type="Pfam" id="PF21924"/>
    </source>
</evidence>
<dbReference type="GO" id="GO:0042802">
    <property type="term" value="F:identical protein binding"/>
    <property type="evidence" value="ECO:0007669"/>
    <property type="project" value="Ensembl"/>
</dbReference>
<dbReference type="PANTHER" id="PTHR28559:SF1">
    <property type="entry name" value="DNA REPAIR PROTEIN XRCC4"/>
    <property type="match status" value="1"/>
</dbReference>
<reference evidence="24" key="2">
    <citation type="submission" date="2025-08" db="UniProtKB">
        <authorList>
            <consortium name="Ensembl"/>
        </authorList>
    </citation>
    <scope>IDENTIFICATION</scope>
</reference>
<evidence type="ECO:0000256" key="7">
    <source>
        <dbReference type="ARBA" id="ARBA00022553"/>
    </source>
</evidence>
<dbReference type="GO" id="GO:0006303">
    <property type="term" value="P:double-strand break repair via nonhomologous end joining"/>
    <property type="evidence" value="ECO:0000318"/>
    <property type="project" value="GO_Central"/>
</dbReference>
<evidence type="ECO:0000256" key="15">
    <source>
        <dbReference type="ARBA" id="ARBA00025728"/>
    </source>
</evidence>
<dbReference type="InterPro" id="IPR010585">
    <property type="entry name" value="DNA_repair_prot_XRCC4"/>
</dbReference>
<dbReference type="InterPro" id="IPR009089">
    <property type="entry name" value="XRCC4_N_sf"/>
</dbReference>
<organism evidence="24 25">
    <name type="scientific">Anolis carolinensis</name>
    <name type="common">Green anole</name>
    <name type="synonym">American chameleon</name>
    <dbReference type="NCBI Taxonomy" id="28377"/>
    <lineage>
        <taxon>Eukaryota</taxon>
        <taxon>Metazoa</taxon>
        <taxon>Chordata</taxon>
        <taxon>Craniata</taxon>
        <taxon>Vertebrata</taxon>
        <taxon>Euteleostomi</taxon>
        <taxon>Lepidosauria</taxon>
        <taxon>Squamata</taxon>
        <taxon>Bifurcata</taxon>
        <taxon>Unidentata</taxon>
        <taxon>Episquamata</taxon>
        <taxon>Toxicofera</taxon>
        <taxon>Iguania</taxon>
        <taxon>Dactyloidae</taxon>
        <taxon>Anolis</taxon>
    </lineage>
</organism>
<dbReference type="GO" id="GO:0006284">
    <property type="term" value="P:base-excision repair"/>
    <property type="evidence" value="ECO:0007669"/>
    <property type="project" value="Ensembl"/>
</dbReference>
<name>G1KKY3_ANOCA</name>
<comment type="subcellular location">
    <subcellularLocation>
        <location evidence="2">Chromosome</location>
    </subcellularLocation>
    <subcellularLocation>
        <location evidence="3">Cytoplasm</location>
    </subcellularLocation>
    <subcellularLocation>
        <location evidence="1">Nucleus</location>
    </subcellularLocation>
</comment>
<keyword evidence="5" id="KW-0963">Cytoplasm</keyword>
<feature type="domain" description="XRCC4 N-terminal" evidence="21">
    <location>
        <begin position="17"/>
        <end position="119"/>
    </location>
</feature>
<dbReference type="GO" id="GO:0010165">
    <property type="term" value="P:response to X-ray"/>
    <property type="evidence" value="ECO:0000318"/>
    <property type="project" value="GO_Central"/>
</dbReference>
<evidence type="ECO:0000259" key="23">
    <source>
        <dbReference type="Pfam" id="PF21925"/>
    </source>
</evidence>
<keyword evidence="4" id="KW-0158">Chromosome</keyword>
<dbReference type="InterPro" id="IPR053961">
    <property type="entry name" value="XRCC4_N"/>
</dbReference>
<dbReference type="GO" id="GO:0032807">
    <property type="term" value="C:DNA ligase IV complex"/>
    <property type="evidence" value="ECO:0000318"/>
    <property type="project" value="GO_Central"/>
</dbReference>
<dbReference type="HOGENOM" id="CLU_072334_0_0_1"/>
<feature type="compositionally biased region" description="Basic and acidic residues" evidence="20">
    <location>
        <begin position="322"/>
        <end position="331"/>
    </location>
</feature>
<dbReference type="InterPro" id="IPR014751">
    <property type="entry name" value="XRCC4-like_C"/>
</dbReference>
<keyword evidence="14" id="KW-0539">Nucleus</keyword>
<evidence type="ECO:0000256" key="5">
    <source>
        <dbReference type="ARBA" id="ARBA00022490"/>
    </source>
</evidence>
<dbReference type="GO" id="GO:0003677">
    <property type="term" value="F:DNA binding"/>
    <property type="evidence" value="ECO:0007669"/>
    <property type="project" value="UniProtKB-KW"/>
</dbReference>
<dbReference type="FunCoup" id="G1KKY3">
    <property type="interactions" value="66"/>
</dbReference>
<evidence type="ECO:0000256" key="10">
    <source>
        <dbReference type="ARBA" id="ARBA00023054"/>
    </source>
</evidence>
<evidence type="ECO:0000256" key="1">
    <source>
        <dbReference type="ARBA" id="ARBA00004123"/>
    </source>
</evidence>
<dbReference type="GO" id="GO:0033152">
    <property type="term" value="P:immunoglobulin V(D)J recombination"/>
    <property type="evidence" value="ECO:0000318"/>
    <property type="project" value="GO_Central"/>
</dbReference>
<feature type="compositionally biased region" description="Acidic residues" evidence="20">
    <location>
        <begin position="226"/>
        <end position="238"/>
    </location>
</feature>
<dbReference type="InParanoid" id="G1KKY3"/>
<sequence length="331" mass="37572">MEKKVRRIYPLSEPGTTYFLQIVWEKDLGTGFDVILTDGQSAWSGRVPKEEISREAADMEMEQKKYVEELRKVFLTEGIPSNIYNFDISKEGTNGDCLHFSYEKKLRDLSFRLGSLKLQRIPSPTEVISKLISCCLDFIVGLHAKNEHLQRENEILLNDLNEVQDQLQKCVEAKEELETELYKKFILVLNEKKAKIRNLQKCLKEAEETAVKATQARVVPESKAEEDYEGSTDEESENLVEPSTSAPVKPKRDSLLSPDIIDIAPNRKRRQRVRNTASTEPKVALYEAQKISKEKVDSSKPKSSDKQVSSKGMATEAGKNGGDPKDLFDDI</sequence>
<dbReference type="GO" id="GO:0019899">
    <property type="term" value="F:enzyme binding"/>
    <property type="evidence" value="ECO:0007669"/>
    <property type="project" value="Ensembl"/>
</dbReference>
<keyword evidence="25" id="KW-1185">Reference proteome</keyword>
<evidence type="ECO:0000256" key="13">
    <source>
        <dbReference type="ARBA" id="ARBA00023204"/>
    </source>
</evidence>
<comment type="subunit">
    <text evidence="17">Interacts with XKR4; interacts with the processed form of XKR4, which is cleaved by caspase.</text>
</comment>
<dbReference type="CTD" id="7518"/>
<dbReference type="OrthoDB" id="8064436at2759"/>
<dbReference type="KEGG" id="acs:100561020"/>
<evidence type="ECO:0000256" key="16">
    <source>
        <dbReference type="ARBA" id="ARBA00053797"/>
    </source>
</evidence>
<dbReference type="Pfam" id="PF21925">
    <property type="entry name" value="XRCC4_C"/>
    <property type="match status" value="1"/>
</dbReference>
<dbReference type="GO" id="GO:0005654">
    <property type="term" value="C:nucleoplasm"/>
    <property type="evidence" value="ECO:0007669"/>
    <property type="project" value="Ensembl"/>
</dbReference>
<evidence type="ECO:0000256" key="9">
    <source>
        <dbReference type="ARBA" id="ARBA00022843"/>
    </source>
</evidence>
<dbReference type="eggNOG" id="ENOG502QWJA">
    <property type="taxonomic scope" value="Eukaryota"/>
</dbReference>
<dbReference type="Gene3D" id="1.20.5.370">
    <property type="match status" value="1"/>
</dbReference>
<keyword evidence="10" id="KW-0175">Coiled coil</keyword>
<dbReference type="Pfam" id="PF06632">
    <property type="entry name" value="XRCC4"/>
    <property type="match status" value="1"/>
</dbReference>
<evidence type="ECO:0000256" key="8">
    <source>
        <dbReference type="ARBA" id="ARBA00022763"/>
    </source>
</evidence>
<keyword evidence="13" id="KW-0234">DNA repair</keyword>
<dbReference type="Gene3D" id="2.170.210.10">
    <property type="entry name" value="DNA double-strand break repair and VJ recombination XRCC4, N-terminal"/>
    <property type="match status" value="1"/>
</dbReference>
<dbReference type="FunFam" id="2.170.210.10:FF:000002">
    <property type="entry name" value="DNA repair protein XRCC4"/>
    <property type="match status" value="1"/>
</dbReference>
<dbReference type="CDD" id="cd22283">
    <property type="entry name" value="HD_XRCC4_N"/>
    <property type="match status" value="1"/>
</dbReference>
<feature type="domain" description="XRCC4 C-terminal" evidence="23">
    <location>
        <begin position="222"/>
        <end position="329"/>
    </location>
</feature>
<comment type="function">
    <text evidence="16">Acts as an activator of the phospholipid scramblase activity of XKR4. This form, which is generated upon caspase-3 (CASP3) cleavage, translocates into the cytoplasm and interacts with XKR4, thereby promoting phosphatidylserine scramblase activity of XKR4 and leading to phosphatidylserine exposure on apoptotic cell surface.</text>
</comment>
<evidence type="ECO:0000259" key="21">
    <source>
        <dbReference type="Pfam" id="PF06632"/>
    </source>
</evidence>
<dbReference type="GeneID" id="100561020"/>
<evidence type="ECO:0000256" key="4">
    <source>
        <dbReference type="ARBA" id="ARBA00022454"/>
    </source>
</evidence>
<evidence type="ECO:0000256" key="14">
    <source>
        <dbReference type="ARBA" id="ARBA00023242"/>
    </source>
</evidence>
<dbReference type="SUPFAM" id="SSF58022">
    <property type="entry name" value="XRCC4, C-terminal oligomerization domain"/>
    <property type="match status" value="1"/>
</dbReference>
<dbReference type="InterPro" id="IPR053963">
    <property type="entry name" value="XRCC4_C"/>
</dbReference>
<feature type="compositionally biased region" description="Basic and acidic residues" evidence="20">
    <location>
        <begin position="290"/>
        <end position="305"/>
    </location>
</feature>
<dbReference type="SUPFAM" id="SSF50809">
    <property type="entry name" value="XRCC4, N-terminal domain"/>
    <property type="match status" value="1"/>
</dbReference>
<dbReference type="STRING" id="28377.ENSACAP00000010959"/>
<proteinExistence type="inferred from homology"/>
<keyword evidence="11" id="KW-0238">DNA-binding</keyword>
<protein>
    <recommendedName>
        <fullName evidence="18">DNA repair protein XRCC4</fullName>
    </recommendedName>
    <alternativeName>
        <fullName evidence="19">X-ray repair cross-complementing protein 4</fullName>
    </alternativeName>
</protein>
<dbReference type="FunFam" id="1.20.5.370:FF:000011">
    <property type="entry name" value="DNA repair protein XRCC4 isoform X2"/>
    <property type="match status" value="1"/>
</dbReference>
<dbReference type="InterPro" id="IPR053962">
    <property type="entry name" value="XRCC4_CC"/>
</dbReference>
<evidence type="ECO:0000256" key="19">
    <source>
        <dbReference type="ARBA" id="ARBA00079582"/>
    </source>
</evidence>
<evidence type="ECO:0000256" key="11">
    <source>
        <dbReference type="ARBA" id="ARBA00023125"/>
    </source>
</evidence>
<evidence type="ECO:0000256" key="6">
    <source>
        <dbReference type="ARBA" id="ARBA00022499"/>
    </source>
</evidence>
<gene>
    <name evidence="24" type="primary">XRCC4</name>
</gene>
<keyword evidence="8" id="KW-0227">DNA damage</keyword>
<dbReference type="GO" id="GO:1990166">
    <property type="term" value="P:protein localization to site of double-strand break"/>
    <property type="evidence" value="ECO:0007669"/>
    <property type="project" value="Ensembl"/>
</dbReference>